<dbReference type="EMBL" id="JALNTZ010000004">
    <property type="protein sequence ID" value="KAJ3655754.1"/>
    <property type="molecule type" value="Genomic_DNA"/>
</dbReference>
<dbReference type="PANTHER" id="PTHR21446:SF12">
    <property type="entry name" value="POTASSIUM CHANNEL TETRAMERIZATION DOMAIN CONTAINING 1"/>
    <property type="match status" value="1"/>
</dbReference>
<evidence type="ECO:0000313" key="7">
    <source>
        <dbReference type="Proteomes" id="UP001168821"/>
    </source>
</evidence>
<sequence>MVTAWNEDTPAGLQKKFYQISAYELAWRGGEAANCLLHYFKIEKNNKGEETGRIECNSVFSKTTQGVAKPLANSKWLIANKDDLNICPVRLFKKLSSKRTTNITTERFFLTPNPQWQNDNSPWYKNCPVGKNEIGKWTKLAAEKIGLDVCNINITNHSNRATAVSHLAKSGLDEQQIIKITGHASTSSLAPYLEIDTEHHEQIIKKMRLQEKESNTVVSATNELQAKASSNKYKKIHSSVWSQFENFCSERNYILQASTTPEEISNILMDYAYNMKKVDGSDYKESCVKTMWNVTAKLVQEKFFNEYQISINPFNDLCFKKARNARDSKRRELQAQADKRKVSSVALTEEELMKIKNFKTAQGGNHRLEDSKWLTTNKADLHMCPVRVLTLLLSKRTPNITCERLFLTVNPYWKKSSSSAWYKNTPIGRNEINKWTRCAAEEIGIDTKKVKITNHSTRSTVVSHLVKAGISEHQLIKITGHKNATSLKPYLKVDQEHHKKLWIICRVALLHKMLL</sequence>
<dbReference type="Pfam" id="PF00589">
    <property type="entry name" value="Phage_integrase"/>
    <property type="match status" value="1"/>
</dbReference>
<dbReference type="GO" id="GO:0006310">
    <property type="term" value="P:DNA recombination"/>
    <property type="evidence" value="ECO:0007669"/>
    <property type="project" value="UniProtKB-KW"/>
</dbReference>
<comment type="caution">
    <text evidence="6">The sequence shown here is derived from an EMBL/GenBank/DDBJ whole genome shotgun (WGS) entry which is preliminary data.</text>
</comment>
<keyword evidence="3" id="KW-0832">Ubl conjugation</keyword>
<evidence type="ECO:0000259" key="5">
    <source>
        <dbReference type="PROSITE" id="PS51898"/>
    </source>
</evidence>
<evidence type="ECO:0000256" key="1">
    <source>
        <dbReference type="ARBA" id="ARBA00022499"/>
    </source>
</evidence>
<evidence type="ECO:0000313" key="6">
    <source>
        <dbReference type="EMBL" id="KAJ3655754.1"/>
    </source>
</evidence>
<dbReference type="Gene3D" id="1.10.443.10">
    <property type="entry name" value="Intergrase catalytic core"/>
    <property type="match status" value="2"/>
</dbReference>
<dbReference type="InterPro" id="IPR021893">
    <property type="entry name" value="ZMYM2-like_C"/>
</dbReference>
<organism evidence="6 7">
    <name type="scientific">Zophobas morio</name>
    <dbReference type="NCBI Taxonomy" id="2755281"/>
    <lineage>
        <taxon>Eukaryota</taxon>
        <taxon>Metazoa</taxon>
        <taxon>Ecdysozoa</taxon>
        <taxon>Arthropoda</taxon>
        <taxon>Hexapoda</taxon>
        <taxon>Insecta</taxon>
        <taxon>Pterygota</taxon>
        <taxon>Neoptera</taxon>
        <taxon>Endopterygota</taxon>
        <taxon>Coleoptera</taxon>
        <taxon>Polyphaga</taxon>
        <taxon>Cucujiformia</taxon>
        <taxon>Tenebrionidae</taxon>
        <taxon>Zophobas</taxon>
    </lineage>
</organism>
<dbReference type="Proteomes" id="UP001168821">
    <property type="component" value="Unassembled WGS sequence"/>
</dbReference>
<evidence type="ECO:0000256" key="4">
    <source>
        <dbReference type="ARBA" id="ARBA00023172"/>
    </source>
</evidence>
<dbReference type="AlphaFoldDB" id="A0AA38ILL8"/>
<keyword evidence="7" id="KW-1185">Reference proteome</keyword>
<dbReference type="PROSITE" id="PS51898">
    <property type="entry name" value="TYR_RECOMBINASE"/>
    <property type="match status" value="1"/>
</dbReference>
<dbReference type="GO" id="GO:0003677">
    <property type="term" value="F:DNA binding"/>
    <property type="evidence" value="ECO:0007669"/>
    <property type="project" value="InterPro"/>
</dbReference>
<dbReference type="SUPFAM" id="SSF56349">
    <property type="entry name" value="DNA breaking-rejoining enzymes"/>
    <property type="match status" value="2"/>
</dbReference>
<proteinExistence type="predicted"/>
<dbReference type="GO" id="GO:0015074">
    <property type="term" value="P:DNA integration"/>
    <property type="evidence" value="ECO:0007669"/>
    <property type="project" value="InterPro"/>
</dbReference>
<feature type="domain" description="Tyr recombinase" evidence="5">
    <location>
        <begin position="299"/>
        <end position="503"/>
    </location>
</feature>
<dbReference type="PANTHER" id="PTHR21446">
    <property type="entry name" value="DUF3504 DOMAIN-CONTAINING PROTEIN"/>
    <property type="match status" value="1"/>
</dbReference>
<dbReference type="InterPro" id="IPR013762">
    <property type="entry name" value="Integrase-like_cat_sf"/>
</dbReference>
<name>A0AA38ILL8_9CUCU</name>
<evidence type="ECO:0000256" key="2">
    <source>
        <dbReference type="ARBA" id="ARBA00022553"/>
    </source>
</evidence>
<dbReference type="Pfam" id="PF12012">
    <property type="entry name" value="DUF3504"/>
    <property type="match status" value="1"/>
</dbReference>
<reference evidence="6" key="1">
    <citation type="journal article" date="2023" name="G3 (Bethesda)">
        <title>Whole genome assemblies of Zophobas morio and Tenebrio molitor.</title>
        <authorList>
            <person name="Kaur S."/>
            <person name="Stinson S.A."/>
            <person name="diCenzo G.C."/>
        </authorList>
    </citation>
    <scope>NUCLEOTIDE SEQUENCE</scope>
    <source>
        <strain evidence="6">QUZm001</strain>
    </source>
</reference>
<dbReference type="InterPro" id="IPR002104">
    <property type="entry name" value="Integrase_catalytic"/>
</dbReference>
<keyword evidence="4" id="KW-0233">DNA recombination</keyword>
<dbReference type="InterPro" id="IPR052787">
    <property type="entry name" value="MAVS"/>
</dbReference>
<accession>A0AA38ILL8</accession>
<gene>
    <name evidence="6" type="ORF">Zmor_014869</name>
</gene>
<keyword evidence="1" id="KW-1017">Isopeptide bond</keyword>
<protein>
    <recommendedName>
        <fullName evidence="5">Tyr recombinase domain-containing protein</fullName>
    </recommendedName>
</protein>
<keyword evidence="2" id="KW-0597">Phosphoprotein</keyword>
<evidence type="ECO:0000256" key="3">
    <source>
        <dbReference type="ARBA" id="ARBA00022843"/>
    </source>
</evidence>
<dbReference type="InterPro" id="IPR011010">
    <property type="entry name" value="DNA_brk_join_enz"/>
</dbReference>